<evidence type="ECO:0000313" key="3">
    <source>
        <dbReference type="Proteomes" id="UP000223606"/>
    </source>
</evidence>
<organism evidence="2 3">
    <name type="scientific">Hartmannibacter diazotrophicus</name>
    <dbReference type="NCBI Taxonomy" id="1482074"/>
    <lineage>
        <taxon>Bacteria</taxon>
        <taxon>Pseudomonadati</taxon>
        <taxon>Pseudomonadota</taxon>
        <taxon>Alphaproteobacteria</taxon>
        <taxon>Hyphomicrobiales</taxon>
        <taxon>Pleomorphomonadaceae</taxon>
        <taxon>Hartmannibacter</taxon>
    </lineage>
</organism>
<reference evidence="3" key="1">
    <citation type="submission" date="2017-09" db="EMBL/GenBank/DDBJ databases">
        <title>Genome sequence of Nannocystis excedens DSM 71.</title>
        <authorList>
            <person name="Blom J."/>
        </authorList>
    </citation>
    <scope>NUCLEOTIDE SEQUENCE [LARGE SCALE GENOMIC DNA]</scope>
    <source>
        <strain evidence="3">type strain: E19</strain>
    </source>
</reference>
<dbReference type="RefSeq" id="WP_099554597.1">
    <property type="nucleotide sequence ID" value="NZ_LT960614.1"/>
</dbReference>
<dbReference type="AlphaFoldDB" id="A0A2C9D3H3"/>
<evidence type="ECO:0000256" key="1">
    <source>
        <dbReference type="SAM" id="MobiDB-lite"/>
    </source>
</evidence>
<evidence type="ECO:0000313" key="2">
    <source>
        <dbReference type="EMBL" id="SON54341.1"/>
    </source>
</evidence>
<keyword evidence="3" id="KW-1185">Reference proteome</keyword>
<dbReference type="Proteomes" id="UP000223606">
    <property type="component" value="Chromosome 1"/>
</dbReference>
<sequence length="71" mass="7544">MTDDRTKDGNETREDRLAAALRANLRRRKGQADSRRGGRGDKRSGIALAEGDDPADLQAGSSDSEAGGNDD</sequence>
<dbReference type="EMBL" id="LT960614">
    <property type="protein sequence ID" value="SON54341.1"/>
    <property type="molecule type" value="Genomic_DNA"/>
</dbReference>
<gene>
    <name evidence="2" type="ORF">HDIA_0800</name>
</gene>
<feature type="region of interest" description="Disordered" evidence="1">
    <location>
        <begin position="22"/>
        <end position="71"/>
    </location>
</feature>
<name>A0A2C9D3H3_9HYPH</name>
<dbReference type="KEGG" id="hdi:HDIA_0800"/>
<protein>
    <submittedName>
        <fullName evidence="2">Uncharacterized protein</fullName>
    </submittedName>
</protein>
<proteinExistence type="predicted"/>
<accession>A0A2C9D3H3</accession>
<feature type="compositionally biased region" description="Basic and acidic residues" evidence="1">
    <location>
        <begin position="30"/>
        <end position="44"/>
    </location>
</feature>